<protein>
    <submittedName>
        <fullName evidence="1">Uncharacterized protein</fullName>
    </submittedName>
</protein>
<keyword evidence="2" id="KW-1185">Reference proteome</keyword>
<dbReference type="Proteomes" id="UP000244005">
    <property type="component" value="Unassembled WGS sequence"/>
</dbReference>
<organism evidence="1 2">
    <name type="scientific">Marchantia polymorpha</name>
    <name type="common">Common liverwort</name>
    <name type="synonym">Marchantia aquatica</name>
    <dbReference type="NCBI Taxonomy" id="3197"/>
    <lineage>
        <taxon>Eukaryota</taxon>
        <taxon>Viridiplantae</taxon>
        <taxon>Streptophyta</taxon>
        <taxon>Embryophyta</taxon>
        <taxon>Marchantiophyta</taxon>
        <taxon>Marchantiopsida</taxon>
        <taxon>Marchantiidae</taxon>
        <taxon>Marchantiales</taxon>
        <taxon>Marchantiaceae</taxon>
        <taxon>Marchantia</taxon>
    </lineage>
</organism>
<proteinExistence type="predicted"/>
<evidence type="ECO:0000313" key="2">
    <source>
        <dbReference type="Proteomes" id="UP000244005"/>
    </source>
</evidence>
<dbReference type="Gramene" id="Mp8g02870.1">
    <property type="protein sequence ID" value="Mp8g02870.1.cds"/>
    <property type="gene ID" value="Mp8g02870"/>
</dbReference>
<dbReference type="EMBL" id="KZ772684">
    <property type="protein sequence ID" value="PTQ46127.1"/>
    <property type="molecule type" value="Genomic_DNA"/>
</dbReference>
<dbReference type="AlphaFoldDB" id="A0A2R6XJ38"/>
<accession>A0A2R6XJ38</accession>
<reference evidence="2" key="1">
    <citation type="journal article" date="2017" name="Cell">
        <title>Insights into land plant evolution garnered from the Marchantia polymorpha genome.</title>
        <authorList>
            <person name="Bowman J.L."/>
            <person name="Kohchi T."/>
            <person name="Yamato K.T."/>
            <person name="Jenkins J."/>
            <person name="Shu S."/>
            <person name="Ishizaki K."/>
            <person name="Yamaoka S."/>
            <person name="Nishihama R."/>
            <person name="Nakamura Y."/>
            <person name="Berger F."/>
            <person name="Adam C."/>
            <person name="Aki S.S."/>
            <person name="Althoff F."/>
            <person name="Araki T."/>
            <person name="Arteaga-Vazquez M.A."/>
            <person name="Balasubrmanian S."/>
            <person name="Barry K."/>
            <person name="Bauer D."/>
            <person name="Boehm C.R."/>
            <person name="Briginshaw L."/>
            <person name="Caballero-Perez J."/>
            <person name="Catarino B."/>
            <person name="Chen F."/>
            <person name="Chiyoda S."/>
            <person name="Chovatia M."/>
            <person name="Davies K.M."/>
            <person name="Delmans M."/>
            <person name="Demura T."/>
            <person name="Dierschke T."/>
            <person name="Dolan L."/>
            <person name="Dorantes-Acosta A.E."/>
            <person name="Eklund D.M."/>
            <person name="Florent S.N."/>
            <person name="Flores-Sandoval E."/>
            <person name="Fujiyama A."/>
            <person name="Fukuzawa H."/>
            <person name="Galik B."/>
            <person name="Grimanelli D."/>
            <person name="Grimwood J."/>
            <person name="Grossniklaus U."/>
            <person name="Hamada T."/>
            <person name="Haseloff J."/>
            <person name="Hetherington A.J."/>
            <person name="Higo A."/>
            <person name="Hirakawa Y."/>
            <person name="Hundley H.N."/>
            <person name="Ikeda Y."/>
            <person name="Inoue K."/>
            <person name="Inoue S.I."/>
            <person name="Ishida S."/>
            <person name="Jia Q."/>
            <person name="Kakita M."/>
            <person name="Kanazawa T."/>
            <person name="Kawai Y."/>
            <person name="Kawashima T."/>
            <person name="Kennedy M."/>
            <person name="Kinose K."/>
            <person name="Kinoshita T."/>
            <person name="Kohara Y."/>
            <person name="Koide E."/>
            <person name="Komatsu K."/>
            <person name="Kopischke S."/>
            <person name="Kubo M."/>
            <person name="Kyozuka J."/>
            <person name="Lagercrantz U."/>
            <person name="Lin S.S."/>
            <person name="Lindquist E."/>
            <person name="Lipzen A.M."/>
            <person name="Lu C.W."/>
            <person name="De Luna E."/>
            <person name="Martienssen R.A."/>
            <person name="Minamino N."/>
            <person name="Mizutani M."/>
            <person name="Mizutani M."/>
            <person name="Mochizuki N."/>
            <person name="Monte I."/>
            <person name="Mosher R."/>
            <person name="Nagasaki H."/>
            <person name="Nakagami H."/>
            <person name="Naramoto S."/>
            <person name="Nishitani K."/>
            <person name="Ohtani M."/>
            <person name="Okamoto T."/>
            <person name="Okumura M."/>
            <person name="Phillips J."/>
            <person name="Pollak B."/>
            <person name="Reinders A."/>
            <person name="Rovekamp M."/>
            <person name="Sano R."/>
            <person name="Sawa S."/>
            <person name="Schmid M.W."/>
            <person name="Shirakawa M."/>
            <person name="Solano R."/>
            <person name="Spunde A."/>
            <person name="Suetsugu N."/>
            <person name="Sugano S."/>
            <person name="Sugiyama A."/>
            <person name="Sun R."/>
            <person name="Suzuki Y."/>
            <person name="Takenaka M."/>
            <person name="Takezawa D."/>
            <person name="Tomogane H."/>
            <person name="Tsuzuki M."/>
            <person name="Ueda T."/>
            <person name="Umeda M."/>
            <person name="Ward J.M."/>
            <person name="Watanabe Y."/>
            <person name="Yazaki K."/>
            <person name="Yokoyama R."/>
            <person name="Yoshitake Y."/>
            <person name="Yotsui I."/>
            <person name="Zachgo S."/>
            <person name="Schmutz J."/>
        </authorList>
    </citation>
    <scope>NUCLEOTIDE SEQUENCE [LARGE SCALE GENOMIC DNA]</scope>
    <source>
        <strain evidence="2">Tak-1</strain>
    </source>
</reference>
<gene>
    <name evidence="1" type="ORF">MARPO_0012s0080</name>
</gene>
<evidence type="ECO:0000313" key="1">
    <source>
        <dbReference type="EMBL" id="PTQ46127.1"/>
    </source>
</evidence>
<name>A0A2R6XJ38_MARPO</name>
<sequence length="312" mass="34950">MASRQNPIRPNPFLFPVPFIPILPFGALIESPQRGDKSPSGIRCRILGGGEGDPLRHYTGGTRSAFRSDRCLWECPRCRRSGTLEASFVERWHRWQEVYQRSHVMPSNDRPHMPWHGMVWHGMRVSPVLLLALMSVVRREPAGASAPVPYSTFPACDRNATQDGWISFFNGDGRARIGVPHDTAESSAVPQTCEWEEDDNAGFSDDGQCLSLGQACDSYSAGKLACSRGAMYDIVPSGSRRDKRGSARKVLHMMDPCVPCQARWWKSQIEAWRALCRTVLSPRCPHPLQRRLNYGKISTPPTTARCKSLESK</sequence>